<dbReference type="Pfam" id="PF14765">
    <property type="entry name" value="PS-DH"/>
    <property type="match status" value="1"/>
</dbReference>
<dbReference type="InterPro" id="IPR049551">
    <property type="entry name" value="PKS_DH_C"/>
</dbReference>
<dbReference type="RefSeq" id="WP_252428752.1">
    <property type="nucleotide sequence ID" value="NZ_JAMWMR010000048.1"/>
</dbReference>
<dbReference type="Gene3D" id="3.10.129.110">
    <property type="entry name" value="Polyketide synthase dehydratase"/>
    <property type="match status" value="1"/>
</dbReference>
<dbReference type="InterPro" id="IPR006162">
    <property type="entry name" value="Ppantetheine_attach_site"/>
</dbReference>
<reference evidence="8 9" key="1">
    <citation type="submission" date="2022-05" db="EMBL/GenBank/DDBJ databases">
        <title>Streptomyces sp. nov. RY43-2 isolated from soil of a peat swamp forest.</title>
        <authorList>
            <person name="Kanchanasin P."/>
            <person name="Tanasupawat S."/>
            <person name="Phongsopitanun W."/>
        </authorList>
    </citation>
    <scope>NUCLEOTIDE SEQUENCE [LARGE SCALE GENOMIC DNA]</scope>
    <source>
        <strain evidence="8 9">RY43-2</strain>
    </source>
</reference>
<dbReference type="SUPFAM" id="SSF51735">
    <property type="entry name" value="NAD(P)-binding Rossmann-fold domains"/>
    <property type="match status" value="2"/>
</dbReference>
<dbReference type="CDD" id="cd08956">
    <property type="entry name" value="KR_3_FAS_SDR_x"/>
    <property type="match status" value="1"/>
</dbReference>
<evidence type="ECO:0000256" key="3">
    <source>
        <dbReference type="ARBA" id="ARBA00022679"/>
    </source>
</evidence>
<evidence type="ECO:0000259" key="6">
    <source>
        <dbReference type="PROSITE" id="PS50075"/>
    </source>
</evidence>
<keyword evidence="9" id="KW-1185">Reference proteome</keyword>
<sequence length="933" mass="96844">GAQQIDLPTYAFQRRHYWLKEAAQATGQPVGAGLGSAGHPLFGAVVELPASGGCLLTGRLALDAQGWLADHVIAGTALVPGTVFLECALRAGREVGCAKVVELALEVPLVLPDRGNVAVQVSVAAEDEHGARPFSVYARQGEDAWVRHATGILAGSAAGEQVAPLPEVDFTEADSTEAAVWPPAGAVPVDLADFYPRLAEAGFGYGPAFQGLRSVWRDGDEFWAEVRLPEEVAAQAGNFSVHPALLDAVLHATALMGPEAGLPFTWSGVRVAREGAAVLRVRLVPATDGAVSMTARDVSGALVLSADSLTFRRLSERQLRAGRSGQQALFRVDWQPAAPVGGPVPGYVVLGEGGLPSLPAEAPDLVVLPCFGGPAEPADTTDVRPTLEQVLTLLQAWVADARLERSRLVVVTRGAVAVDDKASVSDLAGAAVWGLVRAAQAEYPDRFVLVDVDEPDPLASAALASALAVREPQLAVRSGAVRVPRLVPAAGRPGPVTWNPDGTVLITGGTGALGTEIARHLVTERGVRHLLLVSRSGGGAGTDALAAELAGHGAEVRVVACDVSDEGDLARVLALIPQEHPLSAVIHAAGVVDDGVLPSLTAERLGTVLAPKADAALALHRLTRHLQLDAFVLFSSTTSLFGGPGQANYAAANAFLNGLAHHRRAAGLPATALAWGRWESDGGIVGGLAEVDVHRMARAGIGALSSAEALALFDAAVGAEEAELAAVLLDRAALRGLARSGTLLPLLHGLVPAPQRSEGAASPDLRASLRTRLAEAADGDRVGLVRSVVVRELAGVLGHDDPAGIDADRGFFEMGLDSLTAIDLRNRLDAATGLRLAASALFDHPNVTALTRHLTDALAPEGAAAEDDAELRRVLAMIPVDRLRDAGVLDLLLRLADTDEGNSSGHQMADSDGIDEMDLDELIQMAQDDLGRD</sequence>
<feature type="active site" description="Proton acceptor; for dehydratase activity" evidence="5">
    <location>
        <position position="71"/>
    </location>
</feature>
<name>A0ABT0ZMK0_9ACTN</name>
<dbReference type="Pfam" id="PF00550">
    <property type="entry name" value="PP-binding"/>
    <property type="match status" value="1"/>
</dbReference>
<comment type="caution">
    <text evidence="8">The sequence shown here is derived from an EMBL/GenBank/DDBJ whole genome shotgun (WGS) entry which is preliminary data.</text>
</comment>
<dbReference type="InterPro" id="IPR020807">
    <property type="entry name" value="PKS_DH"/>
</dbReference>
<dbReference type="Pfam" id="PF21089">
    <property type="entry name" value="PKS_DH_N"/>
    <property type="match status" value="1"/>
</dbReference>
<dbReference type="PANTHER" id="PTHR43775">
    <property type="entry name" value="FATTY ACID SYNTHASE"/>
    <property type="match status" value="1"/>
</dbReference>
<dbReference type="PROSITE" id="PS00012">
    <property type="entry name" value="PHOSPHOPANTETHEINE"/>
    <property type="match status" value="1"/>
</dbReference>
<feature type="region of interest" description="C-terminal hotdog fold" evidence="5">
    <location>
        <begin position="186"/>
        <end position="346"/>
    </location>
</feature>
<evidence type="ECO:0000259" key="7">
    <source>
        <dbReference type="PROSITE" id="PS52019"/>
    </source>
</evidence>
<feature type="non-terminal residue" evidence="8">
    <location>
        <position position="1"/>
    </location>
</feature>
<evidence type="ECO:0000313" key="8">
    <source>
        <dbReference type="EMBL" id="MCN9244811.1"/>
    </source>
</evidence>
<gene>
    <name evidence="8" type="ORF">NGF19_29200</name>
</gene>
<keyword evidence="1" id="KW-0596">Phosphopantetheine</keyword>
<evidence type="ECO:0000256" key="4">
    <source>
        <dbReference type="ARBA" id="ARBA00023268"/>
    </source>
</evidence>
<dbReference type="InterPro" id="IPR020806">
    <property type="entry name" value="PKS_PP-bd"/>
</dbReference>
<dbReference type="InterPro" id="IPR057326">
    <property type="entry name" value="KR_dom"/>
</dbReference>
<protein>
    <submittedName>
        <fullName evidence="8">Type I polyketide synthase</fullName>
    </submittedName>
</protein>
<keyword evidence="3" id="KW-0808">Transferase</keyword>
<keyword evidence="2" id="KW-0597">Phosphoprotein</keyword>
<feature type="domain" description="PKS/mFAS DH" evidence="7">
    <location>
        <begin position="39"/>
        <end position="346"/>
    </location>
</feature>
<organism evidence="8 9">
    <name type="scientific">Streptomyces macrolidinus</name>
    <dbReference type="NCBI Taxonomy" id="2952607"/>
    <lineage>
        <taxon>Bacteria</taxon>
        <taxon>Bacillati</taxon>
        <taxon>Actinomycetota</taxon>
        <taxon>Actinomycetes</taxon>
        <taxon>Kitasatosporales</taxon>
        <taxon>Streptomycetaceae</taxon>
        <taxon>Streptomyces</taxon>
    </lineage>
</organism>
<dbReference type="EMBL" id="JAMWMR010000048">
    <property type="protein sequence ID" value="MCN9244811.1"/>
    <property type="molecule type" value="Genomic_DNA"/>
</dbReference>
<dbReference type="InterPro" id="IPR009081">
    <property type="entry name" value="PP-bd_ACP"/>
</dbReference>
<dbReference type="SUPFAM" id="SSF47336">
    <property type="entry name" value="ACP-like"/>
    <property type="match status" value="1"/>
</dbReference>
<dbReference type="InterPro" id="IPR049900">
    <property type="entry name" value="PKS_mFAS_DH"/>
</dbReference>
<accession>A0ABT0ZMK0</accession>
<dbReference type="InterPro" id="IPR013968">
    <property type="entry name" value="PKS_KR"/>
</dbReference>
<evidence type="ECO:0000256" key="1">
    <source>
        <dbReference type="ARBA" id="ARBA00022450"/>
    </source>
</evidence>
<feature type="domain" description="Carrier" evidence="6">
    <location>
        <begin position="780"/>
        <end position="858"/>
    </location>
</feature>
<keyword evidence="4" id="KW-0511">Multifunctional enzyme</keyword>
<feature type="region of interest" description="N-terminal hotdog fold" evidence="5">
    <location>
        <begin position="39"/>
        <end position="160"/>
    </location>
</feature>
<dbReference type="SMART" id="SM01294">
    <property type="entry name" value="PKS_PP_betabranch"/>
    <property type="match status" value="1"/>
</dbReference>
<dbReference type="InterPro" id="IPR050091">
    <property type="entry name" value="PKS_NRPS_Biosynth_Enz"/>
</dbReference>
<dbReference type="PROSITE" id="PS52019">
    <property type="entry name" value="PKS_MFAS_DH"/>
    <property type="match status" value="1"/>
</dbReference>
<dbReference type="InterPro" id="IPR049552">
    <property type="entry name" value="PKS_DH_N"/>
</dbReference>
<dbReference type="InterPro" id="IPR036736">
    <property type="entry name" value="ACP-like_sf"/>
</dbReference>
<dbReference type="Pfam" id="PF08659">
    <property type="entry name" value="KR"/>
    <property type="match status" value="1"/>
</dbReference>
<dbReference type="PROSITE" id="PS50075">
    <property type="entry name" value="CARRIER"/>
    <property type="match status" value="1"/>
</dbReference>
<dbReference type="SMART" id="SM00823">
    <property type="entry name" value="PKS_PP"/>
    <property type="match status" value="1"/>
</dbReference>
<evidence type="ECO:0000256" key="2">
    <source>
        <dbReference type="ARBA" id="ARBA00022553"/>
    </source>
</evidence>
<dbReference type="Gene3D" id="3.40.50.720">
    <property type="entry name" value="NAD(P)-binding Rossmann-like Domain"/>
    <property type="match status" value="1"/>
</dbReference>
<dbReference type="Gene3D" id="1.10.1200.10">
    <property type="entry name" value="ACP-like"/>
    <property type="match status" value="1"/>
</dbReference>
<dbReference type="SMART" id="SM00822">
    <property type="entry name" value="PKS_KR"/>
    <property type="match status" value="1"/>
</dbReference>
<proteinExistence type="predicted"/>
<dbReference type="PANTHER" id="PTHR43775:SF51">
    <property type="entry name" value="INACTIVE PHENOLPHTHIOCEROL SYNTHESIS POLYKETIDE SYNTHASE TYPE I PKS1-RELATED"/>
    <property type="match status" value="1"/>
</dbReference>
<dbReference type="InterPro" id="IPR055123">
    <property type="entry name" value="SpnB-like_Rossmann"/>
</dbReference>
<dbReference type="SMART" id="SM00826">
    <property type="entry name" value="PKS_DH"/>
    <property type="match status" value="1"/>
</dbReference>
<feature type="active site" description="Proton donor; for dehydratase activity" evidence="5">
    <location>
        <position position="247"/>
    </location>
</feature>
<dbReference type="Proteomes" id="UP001523219">
    <property type="component" value="Unassembled WGS sequence"/>
</dbReference>
<dbReference type="Pfam" id="PF22953">
    <property type="entry name" value="SpnB_Rossmann"/>
    <property type="match status" value="1"/>
</dbReference>
<evidence type="ECO:0000256" key="5">
    <source>
        <dbReference type="PROSITE-ProRule" id="PRU01363"/>
    </source>
</evidence>
<dbReference type="InterPro" id="IPR036291">
    <property type="entry name" value="NAD(P)-bd_dom_sf"/>
</dbReference>
<evidence type="ECO:0000313" key="9">
    <source>
        <dbReference type="Proteomes" id="UP001523219"/>
    </source>
</evidence>
<dbReference type="InterPro" id="IPR042104">
    <property type="entry name" value="PKS_dehydratase_sf"/>
</dbReference>